<dbReference type="EMBL" id="MU004181">
    <property type="protein sequence ID" value="KAF2502333.1"/>
    <property type="molecule type" value="Genomic_DNA"/>
</dbReference>
<organism evidence="1 2">
    <name type="scientific">Lophium mytilinum</name>
    <dbReference type="NCBI Taxonomy" id="390894"/>
    <lineage>
        <taxon>Eukaryota</taxon>
        <taxon>Fungi</taxon>
        <taxon>Dikarya</taxon>
        <taxon>Ascomycota</taxon>
        <taxon>Pezizomycotina</taxon>
        <taxon>Dothideomycetes</taxon>
        <taxon>Pleosporomycetidae</taxon>
        <taxon>Mytilinidiales</taxon>
        <taxon>Mytilinidiaceae</taxon>
        <taxon>Lophium</taxon>
    </lineage>
</organism>
<dbReference type="Proteomes" id="UP000799750">
    <property type="component" value="Unassembled WGS sequence"/>
</dbReference>
<evidence type="ECO:0000313" key="2">
    <source>
        <dbReference type="Proteomes" id="UP000799750"/>
    </source>
</evidence>
<reference evidence="1" key="1">
    <citation type="journal article" date="2020" name="Stud. Mycol.">
        <title>101 Dothideomycetes genomes: a test case for predicting lifestyles and emergence of pathogens.</title>
        <authorList>
            <person name="Haridas S."/>
            <person name="Albert R."/>
            <person name="Binder M."/>
            <person name="Bloem J."/>
            <person name="Labutti K."/>
            <person name="Salamov A."/>
            <person name="Andreopoulos B."/>
            <person name="Baker S."/>
            <person name="Barry K."/>
            <person name="Bills G."/>
            <person name="Bluhm B."/>
            <person name="Cannon C."/>
            <person name="Castanera R."/>
            <person name="Culley D."/>
            <person name="Daum C."/>
            <person name="Ezra D."/>
            <person name="Gonzalez J."/>
            <person name="Henrissat B."/>
            <person name="Kuo A."/>
            <person name="Liang C."/>
            <person name="Lipzen A."/>
            <person name="Lutzoni F."/>
            <person name="Magnuson J."/>
            <person name="Mondo S."/>
            <person name="Nolan M."/>
            <person name="Ohm R."/>
            <person name="Pangilinan J."/>
            <person name="Park H.-J."/>
            <person name="Ramirez L."/>
            <person name="Alfaro M."/>
            <person name="Sun H."/>
            <person name="Tritt A."/>
            <person name="Yoshinaga Y."/>
            <person name="Zwiers L.-H."/>
            <person name="Turgeon B."/>
            <person name="Goodwin S."/>
            <person name="Spatafora J."/>
            <person name="Crous P."/>
            <person name="Grigoriev I."/>
        </authorList>
    </citation>
    <scope>NUCLEOTIDE SEQUENCE</scope>
    <source>
        <strain evidence="1">CBS 269.34</strain>
    </source>
</reference>
<name>A0A6A6RF11_9PEZI</name>
<dbReference type="OrthoDB" id="5368494at2759"/>
<evidence type="ECO:0000313" key="1">
    <source>
        <dbReference type="EMBL" id="KAF2502333.1"/>
    </source>
</evidence>
<dbReference type="AlphaFoldDB" id="A0A6A6RF11"/>
<keyword evidence="2" id="KW-1185">Reference proteome</keyword>
<protein>
    <submittedName>
        <fullName evidence="1">Uncharacterized protein</fullName>
    </submittedName>
</protein>
<proteinExistence type="predicted"/>
<gene>
    <name evidence="1" type="ORF">BU16DRAFT_521072</name>
</gene>
<sequence>MTTSTEQSSEKPAVVKAQPWKAVWPAPRESQPQAQIFGFKKGEVMVFDGNAGNFFVRDGWALEQESGKASNPTPEA</sequence>
<accession>A0A6A6RF11</accession>